<evidence type="ECO:0000313" key="2">
    <source>
        <dbReference type="EMBL" id="TNV71787.1"/>
    </source>
</evidence>
<protein>
    <submittedName>
        <fullName evidence="2">Uncharacterized protein</fullName>
    </submittedName>
</protein>
<keyword evidence="1" id="KW-0175">Coiled coil</keyword>
<dbReference type="AlphaFoldDB" id="A0A8J8NBD7"/>
<name>A0A8J8NBD7_HALGN</name>
<dbReference type="Proteomes" id="UP000785679">
    <property type="component" value="Unassembled WGS sequence"/>
</dbReference>
<accession>A0A8J8NBD7</accession>
<feature type="coiled-coil region" evidence="1">
    <location>
        <begin position="39"/>
        <end position="66"/>
    </location>
</feature>
<reference evidence="2" key="1">
    <citation type="submission" date="2019-06" db="EMBL/GenBank/DDBJ databases">
        <authorList>
            <person name="Zheng W."/>
        </authorList>
    </citation>
    <scope>NUCLEOTIDE SEQUENCE</scope>
    <source>
        <strain evidence="2">QDHG01</strain>
    </source>
</reference>
<sequence length="108" mass="12730">MSKMGQSANAQEEINMQQEFQYVLKLIKVCQQIENNQRLENIDKAINRLEKSVKELNLEMRTMRDDGMIDIISKNQEIMDRSKEGQAQMKEIWDVFQAERAKDLPNQP</sequence>
<proteinExistence type="predicted"/>
<organism evidence="2 3">
    <name type="scientific">Halteria grandinella</name>
    <dbReference type="NCBI Taxonomy" id="5974"/>
    <lineage>
        <taxon>Eukaryota</taxon>
        <taxon>Sar</taxon>
        <taxon>Alveolata</taxon>
        <taxon>Ciliophora</taxon>
        <taxon>Intramacronucleata</taxon>
        <taxon>Spirotrichea</taxon>
        <taxon>Stichotrichia</taxon>
        <taxon>Sporadotrichida</taxon>
        <taxon>Halteriidae</taxon>
        <taxon>Halteria</taxon>
    </lineage>
</organism>
<evidence type="ECO:0000313" key="3">
    <source>
        <dbReference type="Proteomes" id="UP000785679"/>
    </source>
</evidence>
<evidence type="ECO:0000256" key="1">
    <source>
        <dbReference type="SAM" id="Coils"/>
    </source>
</evidence>
<keyword evidence="3" id="KW-1185">Reference proteome</keyword>
<comment type="caution">
    <text evidence="2">The sequence shown here is derived from an EMBL/GenBank/DDBJ whole genome shotgun (WGS) entry which is preliminary data.</text>
</comment>
<dbReference type="EMBL" id="RRYP01027532">
    <property type="protein sequence ID" value="TNV71787.1"/>
    <property type="molecule type" value="Genomic_DNA"/>
</dbReference>
<gene>
    <name evidence="2" type="ORF">FGO68_gene13281</name>
</gene>